<reference evidence="13 14" key="1">
    <citation type="submission" date="2019-03" db="EMBL/GenBank/DDBJ databases">
        <title>Genomic Encyclopedia of Type Strains, Phase IV (KMG-IV): sequencing the most valuable type-strain genomes for metagenomic binning, comparative biology and taxonomic classification.</title>
        <authorList>
            <person name="Goeker M."/>
        </authorList>
    </citation>
    <scope>NUCLEOTIDE SEQUENCE [LARGE SCALE GENOMIC DNA]</scope>
    <source>
        <strain evidence="13 14">DSM 45765</strain>
    </source>
</reference>
<accession>A0A4R2QQK2</accession>
<evidence type="ECO:0000313" key="14">
    <source>
        <dbReference type="Proteomes" id="UP000294911"/>
    </source>
</evidence>
<organism evidence="13 14">
    <name type="scientific">Tamaricihabitans halophyticus</name>
    <dbReference type="NCBI Taxonomy" id="1262583"/>
    <lineage>
        <taxon>Bacteria</taxon>
        <taxon>Bacillati</taxon>
        <taxon>Actinomycetota</taxon>
        <taxon>Actinomycetes</taxon>
        <taxon>Pseudonocardiales</taxon>
        <taxon>Pseudonocardiaceae</taxon>
        <taxon>Tamaricihabitans</taxon>
    </lineage>
</organism>
<evidence type="ECO:0000313" key="13">
    <source>
        <dbReference type="EMBL" id="TCP52010.1"/>
    </source>
</evidence>
<keyword evidence="3 11" id="KW-0633">Potassium transport</keyword>
<evidence type="ECO:0000256" key="9">
    <source>
        <dbReference type="ARBA" id="ARBA00023065"/>
    </source>
</evidence>
<keyword evidence="10 11" id="KW-0472">Membrane</keyword>
<dbReference type="PANTHER" id="PTHR30042">
    <property type="entry name" value="POTASSIUM-TRANSPORTING ATPASE C CHAIN"/>
    <property type="match status" value="1"/>
</dbReference>
<sequence length="208" mass="21362">MLRGVLAQCATAVRVLLVLTVLTGLVYPLGVWAVARLPGLQDKAEGSVIERDGRPVGSALIGIDPVAKDPKRDPWFHTRPSASADGPLGPADPRVSGGSNAGTSNPELLTDVRARRAAIAERESVPAARVPADAVTASASGLDPHISPAYAALQVPRVARATGLPAAQVGQLVAEHTSGRALGMLGEPVVHVLELNLDVRRLAPAGAS</sequence>
<proteinExistence type="inferred from homology"/>
<evidence type="ECO:0000256" key="10">
    <source>
        <dbReference type="ARBA" id="ARBA00023136"/>
    </source>
</evidence>
<keyword evidence="5 11" id="KW-0547">Nucleotide-binding</keyword>
<evidence type="ECO:0000256" key="8">
    <source>
        <dbReference type="ARBA" id="ARBA00022989"/>
    </source>
</evidence>
<evidence type="ECO:0000256" key="2">
    <source>
        <dbReference type="ARBA" id="ARBA00022475"/>
    </source>
</evidence>
<keyword evidence="9 11" id="KW-0406">Ion transport</keyword>
<comment type="caution">
    <text evidence="13">The sequence shown here is derived from an EMBL/GenBank/DDBJ whole genome shotgun (WGS) entry which is preliminary data.</text>
</comment>
<evidence type="ECO:0000256" key="3">
    <source>
        <dbReference type="ARBA" id="ARBA00022538"/>
    </source>
</evidence>
<dbReference type="GO" id="GO:0005886">
    <property type="term" value="C:plasma membrane"/>
    <property type="evidence" value="ECO:0007669"/>
    <property type="project" value="UniProtKB-SubCell"/>
</dbReference>
<dbReference type="EMBL" id="SLXQ01000006">
    <property type="protein sequence ID" value="TCP52010.1"/>
    <property type="molecule type" value="Genomic_DNA"/>
</dbReference>
<keyword evidence="4 11" id="KW-0812">Transmembrane</keyword>
<dbReference type="GO" id="GO:0008556">
    <property type="term" value="F:P-type potassium transmembrane transporter activity"/>
    <property type="evidence" value="ECO:0007669"/>
    <property type="project" value="InterPro"/>
</dbReference>
<keyword evidence="1 11" id="KW-0813">Transport</keyword>
<evidence type="ECO:0000256" key="5">
    <source>
        <dbReference type="ARBA" id="ARBA00022741"/>
    </source>
</evidence>
<dbReference type="HAMAP" id="MF_00276">
    <property type="entry name" value="KdpC"/>
    <property type="match status" value="1"/>
</dbReference>
<dbReference type="PANTHER" id="PTHR30042:SF2">
    <property type="entry name" value="POTASSIUM-TRANSPORTING ATPASE KDPC SUBUNIT"/>
    <property type="match status" value="1"/>
</dbReference>
<gene>
    <name evidence="11" type="primary">kdpC</name>
    <name evidence="13" type="ORF">EV191_106174</name>
</gene>
<keyword evidence="6 11" id="KW-0067">ATP-binding</keyword>
<protein>
    <recommendedName>
        <fullName evidence="11">Potassium-transporting ATPase KdpC subunit</fullName>
    </recommendedName>
    <alternativeName>
        <fullName evidence="11">ATP phosphohydrolase [potassium-transporting] C chain</fullName>
    </alternativeName>
    <alternativeName>
        <fullName evidence="11">Potassium-binding and translocating subunit C</fullName>
    </alternativeName>
    <alternativeName>
        <fullName evidence="11">Potassium-translocating ATPase C chain</fullName>
    </alternativeName>
</protein>
<dbReference type="OrthoDB" id="9788285at2"/>
<evidence type="ECO:0000256" key="11">
    <source>
        <dbReference type="HAMAP-Rule" id="MF_00276"/>
    </source>
</evidence>
<keyword evidence="14" id="KW-1185">Reference proteome</keyword>
<dbReference type="NCBIfam" id="NF001454">
    <property type="entry name" value="PRK00315.1"/>
    <property type="match status" value="1"/>
</dbReference>
<comment type="subunit">
    <text evidence="11">The system is composed of three essential subunits: KdpA, KdpB and KdpC.</text>
</comment>
<keyword evidence="2 11" id="KW-1003">Cell membrane</keyword>
<comment type="subcellular location">
    <subcellularLocation>
        <location evidence="11">Cell membrane</location>
        <topology evidence="11">Single-pass membrane protein</topology>
    </subcellularLocation>
</comment>
<evidence type="ECO:0000256" key="4">
    <source>
        <dbReference type="ARBA" id="ARBA00022692"/>
    </source>
</evidence>
<feature type="region of interest" description="Disordered" evidence="12">
    <location>
        <begin position="71"/>
        <end position="106"/>
    </location>
</feature>
<dbReference type="GO" id="GO:0005524">
    <property type="term" value="F:ATP binding"/>
    <property type="evidence" value="ECO:0007669"/>
    <property type="project" value="UniProtKB-UniRule"/>
</dbReference>
<dbReference type="InterPro" id="IPR003820">
    <property type="entry name" value="KdpC"/>
</dbReference>
<evidence type="ECO:0000256" key="7">
    <source>
        <dbReference type="ARBA" id="ARBA00022958"/>
    </source>
</evidence>
<comment type="function">
    <text evidence="11">Part of the high-affinity ATP-driven potassium transport (or Kdp) system, which catalyzes the hydrolysis of ATP coupled with the electrogenic transport of potassium into the cytoplasm. This subunit acts as a catalytic chaperone that increases the ATP-binding affinity of the ATP-hydrolyzing subunit KdpB by the formation of a transient KdpB/KdpC/ATP ternary complex.</text>
</comment>
<dbReference type="Proteomes" id="UP000294911">
    <property type="component" value="Unassembled WGS sequence"/>
</dbReference>
<keyword evidence="7 11" id="KW-0630">Potassium</keyword>
<comment type="similarity">
    <text evidence="11">Belongs to the KdpC family.</text>
</comment>
<feature type="transmembrane region" description="Helical" evidence="11">
    <location>
        <begin position="12"/>
        <end position="35"/>
    </location>
</feature>
<dbReference type="Pfam" id="PF02669">
    <property type="entry name" value="KdpC"/>
    <property type="match status" value="1"/>
</dbReference>
<dbReference type="RefSeq" id="WP_132877969.1">
    <property type="nucleotide sequence ID" value="NZ_SLXQ01000006.1"/>
</dbReference>
<evidence type="ECO:0000256" key="6">
    <source>
        <dbReference type="ARBA" id="ARBA00022840"/>
    </source>
</evidence>
<dbReference type="NCBIfam" id="TIGR00681">
    <property type="entry name" value="kdpC"/>
    <property type="match status" value="1"/>
</dbReference>
<dbReference type="AlphaFoldDB" id="A0A4R2QQK2"/>
<name>A0A4R2QQK2_9PSEU</name>
<feature type="compositionally biased region" description="Polar residues" evidence="12">
    <location>
        <begin position="97"/>
        <end position="106"/>
    </location>
</feature>
<dbReference type="PIRSF" id="PIRSF001296">
    <property type="entry name" value="K_ATPase_KdpC"/>
    <property type="match status" value="1"/>
</dbReference>
<keyword evidence="8 11" id="KW-1133">Transmembrane helix</keyword>
<evidence type="ECO:0000256" key="12">
    <source>
        <dbReference type="SAM" id="MobiDB-lite"/>
    </source>
</evidence>
<evidence type="ECO:0000256" key="1">
    <source>
        <dbReference type="ARBA" id="ARBA00022448"/>
    </source>
</evidence>